<name>Q7S6A5_NEUCR</name>
<keyword evidence="3" id="KW-1185">Reference proteome</keyword>
<evidence type="ECO:0000313" key="3">
    <source>
        <dbReference type="Proteomes" id="UP000001805"/>
    </source>
</evidence>
<dbReference type="PANTHER" id="PTHR33112">
    <property type="entry name" value="DOMAIN PROTEIN, PUTATIVE-RELATED"/>
    <property type="match status" value="1"/>
</dbReference>
<dbReference type="EMBL" id="CM002241">
    <property type="protein sequence ID" value="EAA31045.3"/>
    <property type="molecule type" value="Genomic_DNA"/>
</dbReference>
<dbReference type="STRING" id="367110.Q7S6A5"/>
<dbReference type="GeneID" id="3876428"/>
<organism evidence="2 3">
    <name type="scientific">Neurospora crassa (strain ATCC 24698 / 74-OR23-1A / CBS 708.71 / DSM 1257 / FGSC 987)</name>
    <dbReference type="NCBI Taxonomy" id="367110"/>
    <lineage>
        <taxon>Eukaryota</taxon>
        <taxon>Fungi</taxon>
        <taxon>Dikarya</taxon>
        <taxon>Ascomycota</taxon>
        <taxon>Pezizomycotina</taxon>
        <taxon>Sordariomycetes</taxon>
        <taxon>Sordariomycetidae</taxon>
        <taxon>Sordariales</taxon>
        <taxon>Sordariaceae</taxon>
        <taxon>Neurospora</taxon>
    </lineage>
</organism>
<feature type="domain" description="Heterokaryon incompatibility" evidence="1">
    <location>
        <begin position="216"/>
        <end position="374"/>
    </location>
</feature>
<proteinExistence type="predicted"/>
<reference evidence="2 3" key="1">
    <citation type="journal article" date="2003" name="Nature">
        <title>The genome sequence of the filamentous fungus Neurospora crassa.</title>
        <authorList>
            <person name="Galagan J.E."/>
            <person name="Calvo S.E."/>
            <person name="Borkovich K.A."/>
            <person name="Selker E.U."/>
            <person name="Read N.D."/>
            <person name="Jaffe D."/>
            <person name="FitzHugh W."/>
            <person name="Ma L.J."/>
            <person name="Smirnov S."/>
            <person name="Purcell S."/>
            <person name="Rehman B."/>
            <person name="Elkins T."/>
            <person name="Engels R."/>
            <person name="Wang S."/>
            <person name="Nielsen C.B."/>
            <person name="Butler J."/>
            <person name="Endrizzi M."/>
            <person name="Qui D."/>
            <person name="Ianakiev P."/>
            <person name="Bell-Pedersen D."/>
            <person name="Nelson M.A."/>
            <person name="Werner-Washburne M."/>
            <person name="Selitrennikoff C.P."/>
            <person name="Kinsey J.A."/>
            <person name="Braun E.L."/>
            <person name="Zelter A."/>
            <person name="Schulte U."/>
            <person name="Kothe G.O."/>
            <person name="Jedd G."/>
            <person name="Mewes W."/>
            <person name="Staben C."/>
            <person name="Marcotte E."/>
            <person name="Greenberg D."/>
            <person name="Roy A."/>
            <person name="Foley K."/>
            <person name="Naylor J."/>
            <person name="Stange-Thomann N."/>
            <person name="Barrett R."/>
            <person name="Gnerre S."/>
            <person name="Kamal M."/>
            <person name="Kamvysselis M."/>
            <person name="Mauceli E."/>
            <person name="Bielke C."/>
            <person name="Rudd S."/>
            <person name="Frishman D."/>
            <person name="Krystofova S."/>
            <person name="Rasmussen C."/>
            <person name="Metzenberg R.L."/>
            <person name="Perkins D.D."/>
            <person name="Kroken S."/>
            <person name="Cogoni C."/>
            <person name="Macino G."/>
            <person name="Catcheside D."/>
            <person name="Li W."/>
            <person name="Pratt R.J."/>
            <person name="Osmani S.A."/>
            <person name="DeSouza C.P."/>
            <person name="Glass L."/>
            <person name="Orbach M.J."/>
            <person name="Berglund J.A."/>
            <person name="Voelker R."/>
            <person name="Yarden O."/>
            <person name="Plamann M."/>
            <person name="Seiler S."/>
            <person name="Dunlap J."/>
            <person name="Radford A."/>
            <person name="Aramayo R."/>
            <person name="Natvig D.O."/>
            <person name="Alex L.A."/>
            <person name="Mannhaupt G."/>
            <person name="Ebbole D.J."/>
            <person name="Freitag M."/>
            <person name="Paulsen I."/>
            <person name="Sachs M.S."/>
            <person name="Lander E.S."/>
            <person name="Nusbaum C."/>
            <person name="Birren B."/>
        </authorList>
    </citation>
    <scope>NUCLEOTIDE SEQUENCE [LARGE SCALE GENOMIC DNA]</scope>
    <source>
        <strain evidence="3">ATCC 24698 / 74-OR23-1A / CBS 708.71 / DSM 1257 / FGSC 987</strain>
    </source>
</reference>
<dbReference type="PANTHER" id="PTHR33112:SF16">
    <property type="entry name" value="HETEROKARYON INCOMPATIBILITY DOMAIN-CONTAINING PROTEIN"/>
    <property type="match status" value="1"/>
</dbReference>
<dbReference type="InterPro" id="IPR010730">
    <property type="entry name" value="HET"/>
</dbReference>
<dbReference type="AlphaFoldDB" id="Q7S6A5"/>
<dbReference type="InParanoid" id="Q7S6A5"/>
<evidence type="ECO:0000313" key="2">
    <source>
        <dbReference type="EMBL" id="EAA31045.3"/>
    </source>
</evidence>
<sequence length="703" mass="80116">MTSSSLFPGCRCSHLFSFSCKMDFRHKISRQVRQLRERLKAVTKPGIDTPTLTKYCLTCKNLRLSGNSWLRCDRIEYSARLGCRYCIFLLNALKHFNVFDDQHPLHLCESRGSYYLSPLFKNVELELYTPTGYPPAWDGIAQDANPLHAVLSGSPQTSEAYEFIRSCLRDCDANHPECKIAGQRLPTRLLDVQHEGAPQVTLVETESLPVGHSTTYVALSYCWGGQQSLTLKTENLEAMKLGLMISSLPQTLQDAIAVTRALDQQYLWVDALCIIQNSPSDWEVESSKMASIYRGAYLTIAAATASDVTQGFLSGNYRETNAWYKEPYHEEWINQQDCSTILGARLKYGVFGHDDERHRVSALPWNLRGWTLQEQFLSRRLLTYHAYELRWGCQKKSACQCRSDLSRTFPTCYRMYSPTYGLVTWRLAREQWRRIVDDYTARELTDARDKLPAISGLAQVFQEDIQSPYIAGMWKNELPLNLLWAASKTKVGYAPELYIAPTFSWASISSPVDSLYRIRDANTAFRKGWVSLARVEDTCSILDGKDPLGRVKDGWIKLRGYIFKATLVDNENNGQAYCASTKYLETRIQCDTWLEEFQATNEHGDVERSVRRMRQPSVITPQDNEPSPSKIKGGAVGYLLLIGYNKGTPYTFFYFLVLGLSSDKPGMYERLGLSLYYKSEKKFEKFKSGLIAAADDYKTITIV</sequence>
<dbReference type="Pfam" id="PF06985">
    <property type="entry name" value="HET"/>
    <property type="match status" value="1"/>
</dbReference>
<dbReference type="OrthoDB" id="5362512at2759"/>
<dbReference type="Proteomes" id="UP000001805">
    <property type="component" value="Chromosome 5, Linkage Group VI"/>
</dbReference>
<protein>
    <recommendedName>
        <fullName evidence="1">Heterokaryon incompatibility domain-containing protein</fullName>
    </recommendedName>
</protein>
<dbReference type="VEuPathDB" id="FungiDB:NCU04748"/>
<dbReference type="HOGENOM" id="CLU_002639_5_3_1"/>
<dbReference type="PaxDb" id="5141-EFNCRP00000004500"/>
<dbReference type="RefSeq" id="XP_960281.3">
    <property type="nucleotide sequence ID" value="XM_955188.3"/>
</dbReference>
<accession>Q7S6A5</accession>
<dbReference type="KEGG" id="ncr:NCU04748"/>
<evidence type="ECO:0000259" key="1">
    <source>
        <dbReference type="Pfam" id="PF06985"/>
    </source>
</evidence>
<gene>
    <name evidence="2" type="ORF">NCU04748</name>
</gene>